<reference evidence="1" key="1">
    <citation type="submission" date="2021-11" db="EMBL/GenBank/DDBJ databases">
        <title>Streptomyces corallinus and Kineosporia corallina sp. nov., two new coral-derived marine actinobacteria.</title>
        <authorList>
            <person name="Buangrab K."/>
            <person name="Sutthacheep M."/>
            <person name="Yeemin T."/>
            <person name="Harunari E."/>
            <person name="Igarashi Y."/>
            <person name="Sripreechasak P."/>
            <person name="Kanchanasin P."/>
            <person name="Tanasupawat S."/>
            <person name="Phongsopitanun W."/>
        </authorList>
    </citation>
    <scope>NUCLEOTIDE SEQUENCE</scope>
    <source>
        <strain evidence="1">JCM 31032</strain>
    </source>
</reference>
<proteinExistence type="predicted"/>
<gene>
    <name evidence="1" type="ORF">LR394_29585</name>
</gene>
<dbReference type="EMBL" id="JAJOMB010000019">
    <property type="protein sequence ID" value="MCD5315065.1"/>
    <property type="molecule type" value="Genomic_DNA"/>
</dbReference>
<evidence type="ECO:0000313" key="1">
    <source>
        <dbReference type="EMBL" id="MCD5315065.1"/>
    </source>
</evidence>
<dbReference type="Proteomes" id="UP001138997">
    <property type="component" value="Unassembled WGS sequence"/>
</dbReference>
<comment type="caution">
    <text evidence="1">The sequence shown here is derived from an EMBL/GenBank/DDBJ whole genome shotgun (WGS) entry which is preliminary data.</text>
</comment>
<keyword evidence="2" id="KW-1185">Reference proteome</keyword>
<sequence>MDPQERLITAAIGEIEAVIAEHDLRDFTSFKVDVPGRRLSMWWKGPLPEIFAPTLAAIGSRGIEVVVAEARYSSAQLQELAAAFWETERSIPAPYRAQTVASATDGSGLEIGVLEINAEADRLRARFPVVKVDVTGRTVFLDHSD</sequence>
<organism evidence="1 2">
    <name type="scientific">Kineosporia babensis</name>
    <dbReference type="NCBI Taxonomy" id="499548"/>
    <lineage>
        <taxon>Bacteria</taxon>
        <taxon>Bacillati</taxon>
        <taxon>Actinomycetota</taxon>
        <taxon>Actinomycetes</taxon>
        <taxon>Kineosporiales</taxon>
        <taxon>Kineosporiaceae</taxon>
        <taxon>Kineosporia</taxon>
    </lineage>
</organism>
<name>A0A9X1NJ73_9ACTN</name>
<evidence type="ECO:0000313" key="2">
    <source>
        <dbReference type="Proteomes" id="UP001138997"/>
    </source>
</evidence>
<accession>A0A9X1NJ73</accession>
<dbReference type="AlphaFoldDB" id="A0A9X1NJ73"/>
<protein>
    <submittedName>
        <fullName evidence="1">Uncharacterized protein</fullName>
    </submittedName>
</protein>
<dbReference type="RefSeq" id="WP_231447870.1">
    <property type="nucleotide sequence ID" value="NZ_JAJOMB010000019.1"/>
</dbReference>